<accession>A0AA36CA91</accession>
<dbReference type="Proteomes" id="UP001177023">
    <property type="component" value="Unassembled WGS sequence"/>
</dbReference>
<reference evidence="1" key="1">
    <citation type="submission" date="2023-06" db="EMBL/GenBank/DDBJ databases">
        <authorList>
            <person name="Delattre M."/>
        </authorList>
    </citation>
    <scope>NUCLEOTIDE SEQUENCE</scope>
    <source>
        <strain evidence="1">AF72</strain>
    </source>
</reference>
<sequence length="742" mass="84596">MNRVPATNFQHLKDEPELLRRFREDLGRDKHNPFLQMLAVSAITRPFGSPTLQKLAARLVLATFVAIADDLEKELLFCAEDQMICSASSCLISALTAERLAFVGCIICRFLMQNSTAVRTNVLRCWVARLGNQKNGLELFRKIIGYGESILGDEARKIAELWPPSTADEYENLSCISADWAWREAEAPTTTRDRAMTAMLATAHVALQERLKTRNKVWDPLLKVETLKQSLVWPLDSVRALGFSLLVANDRRCNMFEGSLDQPTATLDFIHENLTTQNSALEDAIRAQIKKLGLDLSIPDEEGWKESKISGTFKIANQQELDKVFEEAEKLFDKSGSCSEEHCPQFSELATNLQQHGLTVDSFSKEVQTRFKSAASAMSANEALGTSRNIERLWQAVLRTREKSIVDHGTELFASLFLKDRRVIEPIFLKTIKLVVSPTSSTRTLALSKSLWACCQVSVYNFVKLWDQFEAILRDCFTYNPVISARVLKITKYFMSRELCPWSKDRPALVFLFKTCLAVVGKAEDFLTRSAARILFGFVANLIWDRRETCFYYELLVDDWKDVVKMALECFSSEEPFSTEYRLLVLSFLCKICEKLSELLLAALPKAEDIRESRLILDCVAALIPYSEVHNLQTKLNVAYQKKRVLRASDTPSLLLNDSLTRLWSPSHDSKSPFEREQRIPTDILQSPYIQVVLEFRKLLKDSDQEKIKNHLAGTKAEAEKSELHQNAYNYCRRLYVNRTLL</sequence>
<dbReference type="SUPFAM" id="SSF48371">
    <property type="entry name" value="ARM repeat"/>
    <property type="match status" value="1"/>
</dbReference>
<feature type="non-terminal residue" evidence="1">
    <location>
        <position position="742"/>
    </location>
</feature>
<dbReference type="EMBL" id="CATQJA010001020">
    <property type="protein sequence ID" value="CAJ0565302.1"/>
    <property type="molecule type" value="Genomic_DNA"/>
</dbReference>
<gene>
    <name evidence="1" type="ORF">MSPICULIGERA_LOCUS3946</name>
</gene>
<evidence type="ECO:0000313" key="2">
    <source>
        <dbReference type="Proteomes" id="UP001177023"/>
    </source>
</evidence>
<organism evidence="1 2">
    <name type="scientific">Mesorhabditis spiculigera</name>
    <dbReference type="NCBI Taxonomy" id="96644"/>
    <lineage>
        <taxon>Eukaryota</taxon>
        <taxon>Metazoa</taxon>
        <taxon>Ecdysozoa</taxon>
        <taxon>Nematoda</taxon>
        <taxon>Chromadorea</taxon>
        <taxon>Rhabditida</taxon>
        <taxon>Rhabditina</taxon>
        <taxon>Rhabditomorpha</taxon>
        <taxon>Rhabditoidea</taxon>
        <taxon>Rhabditidae</taxon>
        <taxon>Mesorhabditinae</taxon>
        <taxon>Mesorhabditis</taxon>
    </lineage>
</organism>
<name>A0AA36CA91_9BILA</name>
<protein>
    <submittedName>
        <fullName evidence="1">Uncharacterized protein</fullName>
    </submittedName>
</protein>
<dbReference type="AlphaFoldDB" id="A0AA36CA91"/>
<comment type="caution">
    <text evidence="1">The sequence shown here is derived from an EMBL/GenBank/DDBJ whole genome shotgun (WGS) entry which is preliminary data.</text>
</comment>
<dbReference type="InterPro" id="IPR016024">
    <property type="entry name" value="ARM-type_fold"/>
</dbReference>
<keyword evidence="2" id="KW-1185">Reference proteome</keyword>
<evidence type="ECO:0000313" key="1">
    <source>
        <dbReference type="EMBL" id="CAJ0565302.1"/>
    </source>
</evidence>
<proteinExistence type="predicted"/>